<sequence length="209" mass="22647">MRDWTRRAAVRLARAAARRGDAEAGLRAVYAAYAADPDRQDPYTLSYMPSAAAVVAVTAPGKPLSVAWAGDCRAYLLRDRLALGLTQDHNRRRVYPPTASHGGGNRNRITSYLGSSRTDEEVRERSDHPAIEAATAEVTGGSRLLLASDGAYEPHVDAGHDLFAELDGEPLARTVRSFVDLAVNKARTQLPPDEHRYVDNATALLADLA</sequence>
<organism evidence="3 4">
    <name type="scientific">Streptomyces yaizuensis</name>
    <dbReference type="NCBI Taxonomy" id="2989713"/>
    <lineage>
        <taxon>Bacteria</taxon>
        <taxon>Bacillati</taxon>
        <taxon>Actinomycetota</taxon>
        <taxon>Actinomycetes</taxon>
        <taxon>Kitasatosporales</taxon>
        <taxon>Streptomycetaceae</taxon>
        <taxon>Streptomyces</taxon>
    </lineage>
</organism>
<proteinExistence type="predicted"/>
<dbReference type="Proteomes" id="UP001291653">
    <property type="component" value="Unassembled WGS sequence"/>
</dbReference>
<evidence type="ECO:0000313" key="4">
    <source>
        <dbReference type="Proteomes" id="UP001291653"/>
    </source>
</evidence>
<comment type="caution">
    <text evidence="3">The sequence shown here is derived from an EMBL/GenBank/DDBJ whole genome shotgun (WGS) entry which is preliminary data.</text>
</comment>
<dbReference type="EMBL" id="BSBI01000028">
    <property type="protein sequence ID" value="GLF99928.1"/>
    <property type="molecule type" value="Genomic_DNA"/>
</dbReference>
<evidence type="ECO:0000313" key="3">
    <source>
        <dbReference type="EMBL" id="GLF99928.1"/>
    </source>
</evidence>
<dbReference type="InterPro" id="IPR001932">
    <property type="entry name" value="PPM-type_phosphatase-like_dom"/>
</dbReference>
<keyword evidence="4" id="KW-1185">Reference proteome</keyword>
<feature type="compositionally biased region" description="Basic and acidic residues" evidence="1">
    <location>
        <begin position="117"/>
        <end position="127"/>
    </location>
</feature>
<feature type="compositionally biased region" description="Polar residues" evidence="1">
    <location>
        <begin position="107"/>
        <end position="116"/>
    </location>
</feature>
<dbReference type="Gene3D" id="3.60.40.10">
    <property type="entry name" value="PPM-type phosphatase domain"/>
    <property type="match status" value="1"/>
</dbReference>
<dbReference type="InterPro" id="IPR036457">
    <property type="entry name" value="PPM-type-like_dom_sf"/>
</dbReference>
<protein>
    <submittedName>
        <fullName evidence="3">Mucin-2</fullName>
    </submittedName>
</protein>
<dbReference type="PROSITE" id="PS51746">
    <property type="entry name" value="PPM_2"/>
    <property type="match status" value="1"/>
</dbReference>
<evidence type="ECO:0000259" key="2">
    <source>
        <dbReference type="PROSITE" id="PS51746"/>
    </source>
</evidence>
<accession>A0ABQ5PBF8</accession>
<evidence type="ECO:0000256" key="1">
    <source>
        <dbReference type="SAM" id="MobiDB-lite"/>
    </source>
</evidence>
<feature type="region of interest" description="Disordered" evidence="1">
    <location>
        <begin position="92"/>
        <end position="127"/>
    </location>
</feature>
<dbReference type="Pfam" id="PF00481">
    <property type="entry name" value="PP2C"/>
    <property type="match status" value="1"/>
</dbReference>
<reference evidence="3 4" key="1">
    <citation type="submission" date="2022-10" db="EMBL/GenBank/DDBJ databases">
        <title>Draft genome sequence of Streptomyces sp. YSPA8.</title>
        <authorList>
            <person name="Moriuchi R."/>
            <person name="Dohra H."/>
            <person name="Yamamura H."/>
            <person name="Kodani S."/>
        </authorList>
    </citation>
    <scope>NUCLEOTIDE SEQUENCE [LARGE SCALE GENOMIC DNA]</scope>
    <source>
        <strain evidence="3 4">YSPA8</strain>
    </source>
</reference>
<gene>
    <name evidence="3" type="ORF">SYYSPA8_36545</name>
</gene>
<dbReference type="SUPFAM" id="SSF81606">
    <property type="entry name" value="PP2C-like"/>
    <property type="match status" value="1"/>
</dbReference>
<dbReference type="RefSeq" id="WP_323451853.1">
    <property type="nucleotide sequence ID" value="NZ_BSBI01000028.1"/>
</dbReference>
<name>A0ABQ5PBF8_9ACTN</name>
<feature type="domain" description="PPM-type phosphatase" evidence="2">
    <location>
        <begin position="1"/>
        <end position="208"/>
    </location>
</feature>